<evidence type="ECO:0000256" key="1">
    <source>
        <dbReference type="ARBA" id="ARBA00022723"/>
    </source>
</evidence>
<name>A0A4Y7QKK0_9AGAM</name>
<dbReference type="InterPro" id="IPR007219">
    <property type="entry name" value="XnlR_reg_dom"/>
</dbReference>
<dbReference type="Pfam" id="PF00172">
    <property type="entry name" value="Zn_clus"/>
    <property type="match status" value="1"/>
</dbReference>
<feature type="compositionally biased region" description="Low complexity" evidence="6">
    <location>
        <begin position="82"/>
        <end position="91"/>
    </location>
</feature>
<feature type="region of interest" description="Disordered" evidence="6">
    <location>
        <begin position="65"/>
        <end position="129"/>
    </location>
</feature>
<keyword evidence="9" id="KW-1185">Reference proteome</keyword>
<feature type="region of interest" description="Disordered" evidence="6">
    <location>
        <begin position="1"/>
        <end position="41"/>
    </location>
</feature>
<accession>A0A4Y7QKK0</accession>
<dbReference type="Pfam" id="PF04082">
    <property type="entry name" value="Fungal_trans"/>
    <property type="match status" value="1"/>
</dbReference>
<keyword evidence="5" id="KW-0539">Nucleus</keyword>
<keyword evidence="3" id="KW-0238">DNA-binding</keyword>
<evidence type="ECO:0000259" key="7">
    <source>
        <dbReference type="PROSITE" id="PS50048"/>
    </source>
</evidence>
<dbReference type="InterPro" id="IPR036864">
    <property type="entry name" value="Zn2-C6_fun-type_DNA-bd_sf"/>
</dbReference>
<dbReference type="SMART" id="SM00066">
    <property type="entry name" value="GAL4"/>
    <property type="match status" value="1"/>
</dbReference>
<dbReference type="GO" id="GO:0000981">
    <property type="term" value="F:DNA-binding transcription factor activity, RNA polymerase II-specific"/>
    <property type="evidence" value="ECO:0007669"/>
    <property type="project" value="InterPro"/>
</dbReference>
<dbReference type="PANTHER" id="PTHR31668">
    <property type="entry name" value="GLUCOSE TRANSPORT TRANSCRIPTION REGULATOR RGT1-RELATED-RELATED"/>
    <property type="match status" value="1"/>
</dbReference>
<dbReference type="VEuPathDB" id="FungiDB:BD410DRAFT_714522"/>
<dbReference type="OrthoDB" id="4161332at2759"/>
<gene>
    <name evidence="8" type="ORF">BD410DRAFT_714522</name>
</gene>
<feature type="compositionally biased region" description="Polar residues" evidence="6">
    <location>
        <begin position="790"/>
        <end position="802"/>
    </location>
</feature>
<evidence type="ECO:0000256" key="2">
    <source>
        <dbReference type="ARBA" id="ARBA00023015"/>
    </source>
</evidence>
<feature type="domain" description="Zn(2)-C6 fungal-type" evidence="7">
    <location>
        <begin position="149"/>
        <end position="183"/>
    </location>
</feature>
<feature type="region of interest" description="Disordered" evidence="6">
    <location>
        <begin position="733"/>
        <end position="802"/>
    </location>
</feature>
<dbReference type="SUPFAM" id="SSF57701">
    <property type="entry name" value="Zn2/Cys6 DNA-binding domain"/>
    <property type="match status" value="1"/>
</dbReference>
<evidence type="ECO:0000256" key="3">
    <source>
        <dbReference type="ARBA" id="ARBA00023125"/>
    </source>
</evidence>
<dbReference type="GO" id="GO:0003677">
    <property type="term" value="F:DNA binding"/>
    <property type="evidence" value="ECO:0007669"/>
    <property type="project" value="UniProtKB-KW"/>
</dbReference>
<dbReference type="InterPro" id="IPR001138">
    <property type="entry name" value="Zn2Cys6_DnaBD"/>
</dbReference>
<protein>
    <recommendedName>
        <fullName evidence="7">Zn(2)-C6 fungal-type domain-containing protein</fullName>
    </recommendedName>
</protein>
<dbReference type="STRING" id="50990.A0A4Y7QKK0"/>
<evidence type="ECO:0000256" key="5">
    <source>
        <dbReference type="ARBA" id="ARBA00023242"/>
    </source>
</evidence>
<dbReference type="AlphaFoldDB" id="A0A4Y7QKK0"/>
<dbReference type="GO" id="GO:0008270">
    <property type="term" value="F:zinc ion binding"/>
    <property type="evidence" value="ECO:0007669"/>
    <property type="project" value="InterPro"/>
</dbReference>
<dbReference type="CDD" id="cd12148">
    <property type="entry name" value="fungal_TF_MHR"/>
    <property type="match status" value="1"/>
</dbReference>
<dbReference type="Gene3D" id="4.10.240.10">
    <property type="entry name" value="Zn(2)-C6 fungal-type DNA-binding domain"/>
    <property type="match status" value="1"/>
</dbReference>
<dbReference type="SMART" id="SM00906">
    <property type="entry name" value="Fungal_trans"/>
    <property type="match status" value="1"/>
</dbReference>
<dbReference type="InterPro" id="IPR050797">
    <property type="entry name" value="Carb_Metab_Trans_Reg"/>
</dbReference>
<proteinExistence type="predicted"/>
<evidence type="ECO:0000256" key="4">
    <source>
        <dbReference type="ARBA" id="ARBA00023163"/>
    </source>
</evidence>
<evidence type="ECO:0000313" key="9">
    <source>
        <dbReference type="Proteomes" id="UP000294933"/>
    </source>
</evidence>
<feature type="compositionally biased region" description="Basic and acidic residues" evidence="6">
    <location>
        <begin position="103"/>
        <end position="113"/>
    </location>
</feature>
<sequence>MNQPYPINGSPFVQSPLHHNSPQGPTHNGANHPHPHYTYPPMQPHYPAHPYHAYPSYPPHPMMAYTPPPAPAQAQAPPQPTTPISAVSASSSKRKRKSTIDSAKSKGSEKASDNEEPGVSGNDTLRWVRSTNGTPLVDMHKKRTKTQRACDSCRSRKIRCDVLTEADPPLCQHCKQYGFECTFFLPITETRFKKKRQEEEAAAAAAAEKDKPSEAESSQQLSPNPEGPKGEVRIFGPTSMTHLLHSTATVPSRAYQSYDLRYHHTWEVSKTGDGFIQVLEPDRAEDANASLPMPVDLRVERDVIEKLINSYFTDVGQLVPIVTQAEFLSDPSPPPILLYSICLVAAAKREVPQSVFDSLRIAVNNVIKSEDVISNVSIVNVQSLLILCLCGDSHSQHPPTALSALWIRLGVAIRMAQDLGLHRAEAVKQNIERRRRIWAACLISDRWTSLTFGHPSMIDVEDCDARLPSSGDPNDQYMDELVRLSIILGRVLKTIYTPSGLTHATDEKLEQLFSDMKAWRDRLPDDLKFRGPQTPRNGGRPGLLHMLYTSVTMIFWRVFMRISYTCPDHLKFGLTVERWTELVNMTGDAIDWLDLNERLYDVWIVVAYCATSCALVQYHTWARRKDPDAQVKLRKLRDCVRRWEASLQPEHMSARRKTAEIITLLYEATQGPINIDEPPLLNPTGGVRVKRPLGGLIYKKDLSRPGGGFFVAKGQAKKMGDYSNMPAGVVVTASGSEDSEGEEQPAEASSSRPTNDAAVPLSSSASGSGSGHALADVSPSTRRAVPANVGSPTASVVPQPSGSATMVNYQPLGNFANSNVNPSLNDRMVGTADVQVLNVLDVPQAPNTVEQFAVADTGLLEGIPGSMFDWPQWETFFSRFNVPTDPNGLYAQGANAPHPQPEPSHANYQ</sequence>
<feature type="compositionally biased region" description="Polar residues" evidence="6">
    <location>
        <begin position="1"/>
        <end position="29"/>
    </location>
</feature>
<keyword evidence="1" id="KW-0479">Metal-binding</keyword>
<evidence type="ECO:0000256" key="6">
    <source>
        <dbReference type="SAM" id="MobiDB-lite"/>
    </source>
</evidence>
<dbReference type="PROSITE" id="PS00463">
    <property type="entry name" value="ZN2_CY6_FUNGAL_1"/>
    <property type="match status" value="1"/>
</dbReference>
<dbReference type="Proteomes" id="UP000294933">
    <property type="component" value="Unassembled WGS sequence"/>
</dbReference>
<dbReference type="EMBL" id="ML170159">
    <property type="protein sequence ID" value="TDL27420.1"/>
    <property type="molecule type" value="Genomic_DNA"/>
</dbReference>
<reference evidence="8 9" key="1">
    <citation type="submission" date="2018-06" db="EMBL/GenBank/DDBJ databases">
        <title>A transcriptomic atlas of mushroom development highlights an independent origin of complex multicellularity.</title>
        <authorList>
            <consortium name="DOE Joint Genome Institute"/>
            <person name="Krizsan K."/>
            <person name="Almasi E."/>
            <person name="Merenyi Z."/>
            <person name="Sahu N."/>
            <person name="Viragh M."/>
            <person name="Koszo T."/>
            <person name="Mondo S."/>
            <person name="Kiss B."/>
            <person name="Balint B."/>
            <person name="Kues U."/>
            <person name="Barry K."/>
            <person name="Hegedus J.C."/>
            <person name="Henrissat B."/>
            <person name="Johnson J."/>
            <person name="Lipzen A."/>
            <person name="Ohm R."/>
            <person name="Nagy I."/>
            <person name="Pangilinan J."/>
            <person name="Yan J."/>
            <person name="Xiong Y."/>
            <person name="Grigoriev I.V."/>
            <person name="Hibbett D.S."/>
            <person name="Nagy L.G."/>
        </authorList>
    </citation>
    <scope>NUCLEOTIDE SEQUENCE [LARGE SCALE GENOMIC DNA]</scope>
    <source>
        <strain evidence="8 9">SZMC22713</strain>
    </source>
</reference>
<organism evidence="8 9">
    <name type="scientific">Rickenella mellea</name>
    <dbReference type="NCBI Taxonomy" id="50990"/>
    <lineage>
        <taxon>Eukaryota</taxon>
        <taxon>Fungi</taxon>
        <taxon>Dikarya</taxon>
        <taxon>Basidiomycota</taxon>
        <taxon>Agaricomycotina</taxon>
        <taxon>Agaricomycetes</taxon>
        <taxon>Hymenochaetales</taxon>
        <taxon>Rickenellaceae</taxon>
        <taxon>Rickenella</taxon>
    </lineage>
</organism>
<feature type="region of interest" description="Disordered" evidence="6">
    <location>
        <begin position="196"/>
        <end position="234"/>
    </location>
</feature>
<dbReference type="PANTHER" id="PTHR31668:SF26">
    <property type="entry name" value="GLUCOSE TRANSPORT TRANSCRIPTION REGULATOR RGT1-RELATED"/>
    <property type="match status" value="1"/>
</dbReference>
<feature type="compositionally biased region" description="Pro residues" evidence="6">
    <location>
        <begin position="65"/>
        <end position="81"/>
    </location>
</feature>
<dbReference type="CDD" id="cd00067">
    <property type="entry name" value="GAL4"/>
    <property type="match status" value="1"/>
</dbReference>
<evidence type="ECO:0000313" key="8">
    <source>
        <dbReference type="EMBL" id="TDL27420.1"/>
    </source>
</evidence>
<dbReference type="GO" id="GO:0006351">
    <property type="term" value="P:DNA-templated transcription"/>
    <property type="evidence" value="ECO:0007669"/>
    <property type="project" value="InterPro"/>
</dbReference>
<feature type="region of interest" description="Disordered" evidence="6">
    <location>
        <begin position="888"/>
        <end position="909"/>
    </location>
</feature>
<dbReference type="PROSITE" id="PS50048">
    <property type="entry name" value="ZN2_CY6_FUNGAL_2"/>
    <property type="match status" value="1"/>
</dbReference>
<keyword evidence="2" id="KW-0805">Transcription regulation</keyword>
<keyword evidence="4" id="KW-0804">Transcription</keyword>